<organism evidence="2 3">
    <name type="scientific">Antrihabitans cavernicola</name>
    <dbReference type="NCBI Taxonomy" id="2495913"/>
    <lineage>
        <taxon>Bacteria</taxon>
        <taxon>Bacillati</taxon>
        <taxon>Actinomycetota</taxon>
        <taxon>Actinomycetes</taxon>
        <taxon>Mycobacteriales</taxon>
        <taxon>Nocardiaceae</taxon>
        <taxon>Antrihabitans</taxon>
    </lineage>
</organism>
<proteinExistence type="predicted"/>
<feature type="transmembrane region" description="Helical" evidence="1">
    <location>
        <begin position="75"/>
        <end position="97"/>
    </location>
</feature>
<comment type="caution">
    <text evidence="2">The sequence shown here is derived from an EMBL/GenBank/DDBJ whole genome shotgun (WGS) entry which is preliminary data.</text>
</comment>
<accession>A0A5A7SCY6</accession>
<keyword evidence="1" id="KW-0812">Transmembrane</keyword>
<protein>
    <submittedName>
        <fullName evidence="2">Uncharacterized protein</fullName>
    </submittedName>
</protein>
<dbReference type="AlphaFoldDB" id="A0A5A7SCY6"/>
<evidence type="ECO:0000313" key="3">
    <source>
        <dbReference type="Proteomes" id="UP000322244"/>
    </source>
</evidence>
<dbReference type="OrthoDB" id="4484007at2"/>
<dbReference type="Proteomes" id="UP000322244">
    <property type="component" value="Unassembled WGS sequence"/>
</dbReference>
<dbReference type="RefSeq" id="WP_149431434.1">
    <property type="nucleotide sequence ID" value="NZ_VLNY01000007.1"/>
</dbReference>
<sequence>MPYAVVRPDGMDDEERWYDGIGSLLWVIAGLVAGAVLGGWVFVWGVAALHDLLHVPELSPVPIEDRAPGVAGPTFAYWLAWAIPPLVVYPIGAYLAWSWRPGRWPVIATLTGFTSAALMIVPIWISMEVGGFAPT</sequence>
<name>A0A5A7SCY6_9NOCA</name>
<dbReference type="EMBL" id="VLNY01000007">
    <property type="protein sequence ID" value="KAA0022071.1"/>
    <property type="molecule type" value="Genomic_DNA"/>
</dbReference>
<keyword evidence="1" id="KW-1133">Transmembrane helix</keyword>
<feature type="transmembrane region" description="Helical" evidence="1">
    <location>
        <begin position="104"/>
        <end position="125"/>
    </location>
</feature>
<keyword evidence="3" id="KW-1185">Reference proteome</keyword>
<feature type="transmembrane region" description="Helical" evidence="1">
    <location>
        <begin position="21"/>
        <end position="47"/>
    </location>
</feature>
<gene>
    <name evidence="2" type="ORF">FOY51_16995</name>
</gene>
<reference evidence="2 3" key="1">
    <citation type="submission" date="2019-07" db="EMBL/GenBank/DDBJ databases">
        <title>Rhodococcus cavernicolus sp. nov., isolated from a cave.</title>
        <authorList>
            <person name="Lee S.D."/>
        </authorList>
    </citation>
    <scope>NUCLEOTIDE SEQUENCE [LARGE SCALE GENOMIC DNA]</scope>
    <source>
        <strain evidence="2 3">C1-24</strain>
    </source>
</reference>
<keyword evidence="1" id="KW-0472">Membrane</keyword>
<evidence type="ECO:0000313" key="2">
    <source>
        <dbReference type="EMBL" id="KAA0022071.1"/>
    </source>
</evidence>
<evidence type="ECO:0000256" key="1">
    <source>
        <dbReference type="SAM" id="Phobius"/>
    </source>
</evidence>